<keyword evidence="2" id="KW-1185">Reference proteome</keyword>
<comment type="caution">
    <text evidence="1">The sequence shown here is derived from an EMBL/GenBank/DDBJ whole genome shotgun (WGS) entry which is preliminary data.</text>
</comment>
<protein>
    <submittedName>
        <fullName evidence="1">Uncharacterized protein</fullName>
    </submittedName>
</protein>
<proteinExistence type="predicted"/>
<evidence type="ECO:0000313" key="1">
    <source>
        <dbReference type="EMBL" id="KAK8580609.1"/>
    </source>
</evidence>
<dbReference type="Proteomes" id="UP001472677">
    <property type="component" value="Unassembled WGS sequence"/>
</dbReference>
<accession>A0ABR2FI44</accession>
<gene>
    <name evidence="1" type="ORF">V6N12_070871</name>
</gene>
<dbReference type="EMBL" id="JBBPBM010000006">
    <property type="protein sequence ID" value="KAK8580609.1"/>
    <property type="molecule type" value="Genomic_DNA"/>
</dbReference>
<evidence type="ECO:0000313" key="2">
    <source>
        <dbReference type="Proteomes" id="UP001472677"/>
    </source>
</evidence>
<name>A0ABR2FI44_9ROSI</name>
<sequence>MELKRRRIDGVDDVATLGSTPCRERIEDESVPTVLYFTATWCAKTFPLFCSPGWIRSRMRSQKKRYHREEGHNNQTEKFNAMSQAANYREILGFFSRINTC</sequence>
<organism evidence="1 2">
    <name type="scientific">Hibiscus sabdariffa</name>
    <name type="common">roselle</name>
    <dbReference type="NCBI Taxonomy" id="183260"/>
    <lineage>
        <taxon>Eukaryota</taxon>
        <taxon>Viridiplantae</taxon>
        <taxon>Streptophyta</taxon>
        <taxon>Embryophyta</taxon>
        <taxon>Tracheophyta</taxon>
        <taxon>Spermatophyta</taxon>
        <taxon>Magnoliopsida</taxon>
        <taxon>eudicotyledons</taxon>
        <taxon>Gunneridae</taxon>
        <taxon>Pentapetalae</taxon>
        <taxon>rosids</taxon>
        <taxon>malvids</taxon>
        <taxon>Malvales</taxon>
        <taxon>Malvaceae</taxon>
        <taxon>Malvoideae</taxon>
        <taxon>Hibiscus</taxon>
    </lineage>
</organism>
<reference evidence="1 2" key="1">
    <citation type="journal article" date="2024" name="G3 (Bethesda)">
        <title>Genome assembly of Hibiscus sabdariffa L. provides insights into metabolisms of medicinal natural products.</title>
        <authorList>
            <person name="Kim T."/>
        </authorList>
    </citation>
    <scope>NUCLEOTIDE SEQUENCE [LARGE SCALE GENOMIC DNA]</scope>
    <source>
        <strain evidence="1">TK-2024</strain>
        <tissue evidence="1">Old leaves</tissue>
    </source>
</reference>